<gene>
    <name evidence="2" type="ORF">PXEA_LOCUS36460</name>
</gene>
<comment type="caution">
    <text evidence="2">The sequence shown here is derived from an EMBL/GenBank/DDBJ whole genome shotgun (WGS) entry which is preliminary data.</text>
</comment>
<accession>A0A3S5CRV7</accession>
<keyword evidence="3" id="KW-1185">Reference proteome</keyword>
<protein>
    <submittedName>
        <fullName evidence="2">Uncharacterized protein</fullName>
    </submittedName>
</protein>
<feature type="region of interest" description="Disordered" evidence="1">
    <location>
        <begin position="42"/>
        <end position="62"/>
    </location>
</feature>
<evidence type="ECO:0000313" key="2">
    <source>
        <dbReference type="EMBL" id="VEL43020.1"/>
    </source>
</evidence>
<dbReference type="AlphaFoldDB" id="A0A3S5CRV7"/>
<reference evidence="2" key="1">
    <citation type="submission" date="2018-11" db="EMBL/GenBank/DDBJ databases">
        <authorList>
            <consortium name="Pathogen Informatics"/>
        </authorList>
    </citation>
    <scope>NUCLEOTIDE SEQUENCE</scope>
</reference>
<evidence type="ECO:0000256" key="1">
    <source>
        <dbReference type="SAM" id="MobiDB-lite"/>
    </source>
</evidence>
<evidence type="ECO:0000313" key="3">
    <source>
        <dbReference type="Proteomes" id="UP000784294"/>
    </source>
</evidence>
<dbReference type="Proteomes" id="UP000784294">
    <property type="component" value="Unassembled WGS sequence"/>
</dbReference>
<sequence length="158" mass="17727">MLWYLMLRASASFLAQYDRWPGTHLAYRRTLVTTSCQKNSSISSSFTQARSQHGEQETSDRPFLQALQTIIKSPIGVEPADVSSKIESSDRAGSDDVADNGDHSNLDCRRQIKSDPTYEEDVPLLRTHLNRVLRAYGIDVNGVNDDYVRVSSKGTLFN</sequence>
<dbReference type="EMBL" id="CAAALY010278221">
    <property type="protein sequence ID" value="VEL43020.1"/>
    <property type="molecule type" value="Genomic_DNA"/>
</dbReference>
<proteinExistence type="predicted"/>
<feature type="compositionally biased region" description="Basic and acidic residues" evidence="1">
    <location>
        <begin position="87"/>
        <end position="112"/>
    </location>
</feature>
<feature type="region of interest" description="Disordered" evidence="1">
    <location>
        <begin position="75"/>
        <end position="112"/>
    </location>
</feature>
<organism evidence="2 3">
    <name type="scientific">Protopolystoma xenopodis</name>
    <dbReference type="NCBI Taxonomy" id="117903"/>
    <lineage>
        <taxon>Eukaryota</taxon>
        <taxon>Metazoa</taxon>
        <taxon>Spiralia</taxon>
        <taxon>Lophotrochozoa</taxon>
        <taxon>Platyhelminthes</taxon>
        <taxon>Monogenea</taxon>
        <taxon>Polyopisthocotylea</taxon>
        <taxon>Polystomatidea</taxon>
        <taxon>Polystomatidae</taxon>
        <taxon>Protopolystoma</taxon>
    </lineage>
</organism>
<name>A0A3S5CRV7_9PLAT</name>
<feature type="compositionally biased region" description="Polar residues" evidence="1">
    <location>
        <begin position="42"/>
        <end position="51"/>
    </location>
</feature>